<dbReference type="RefSeq" id="WP_344698556.1">
    <property type="nucleotide sequence ID" value="NZ_BAABBM010000001.1"/>
</dbReference>
<name>A0ABP7L0F7_9SPHN</name>
<evidence type="ECO:0000313" key="2">
    <source>
        <dbReference type="Proteomes" id="UP001500827"/>
    </source>
</evidence>
<dbReference type="EMBL" id="BAABBM010000001">
    <property type="protein sequence ID" value="GAA3892570.1"/>
    <property type="molecule type" value="Genomic_DNA"/>
</dbReference>
<comment type="caution">
    <text evidence="1">The sequence shown here is derived from an EMBL/GenBank/DDBJ whole genome shotgun (WGS) entry which is preliminary data.</text>
</comment>
<keyword evidence="2" id="KW-1185">Reference proteome</keyword>
<sequence length="95" mass="9968">MATDNRMGERRSGGPGHRLFVAHPRSLGMSWAQHGAGAVKIGAELIGAGCAAMVHAAVPGLFTDTAGKTVARIYDHIQSRKAGAANPDSWPDYEI</sequence>
<dbReference type="InterPro" id="IPR045936">
    <property type="entry name" value="DUF6356"/>
</dbReference>
<reference evidence="2" key="1">
    <citation type="journal article" date="2019" name="Int. J. Syst. Evol. Microbiol.">
        <title>The Global Catalogue of Microorganisms (GCM) 10K type strain sequencing project: providing services to taxonomists for standard genome sequencing and annotation.</title>
        <authorList>
            <consortium name="The Broad Institute Genomics Platform"/>
            <consortium name="The Broad Institute Genome Sequencing Center for Infectious Disease"/>
            <person name="Wu L."/>
            <person name="Ma J."/>
        </authorList>
    </citation>
    <scope>NUCLEOTIDE SEQUENCE [LARGE SCALE GENOMIC DNA]</scope>
    <source>
        <strain evidence="2">JCM 17543</strain>
    </source>
</reference>
<proteinExistence type="predicted"/>
<dbReference type="Proteomes" id="UP001500827">
    <property type="component" value="Unassembled WGS sequence"/>
</dbReference>
<accession>A0ABP7L0F7</accession>
<protein>
    <submittedName>
        <fullName evidence="1">Uncharacterized protein</fullName>
    </submittedName>
</protein>
<organism evidence="1 2">
    <name type="scientific">Sphingomonas limnosediminicola</name>
    <dbReference type="NCBI Taxonomy" id="940133"/>
    <lineage>
        <taxon>Bacteria</taxon>
        <taxon>Pseudomonadati</taxon>
        <taxon>Pseudomonadota</taxon>
        <taxon>Alphaproteobacteria</taxon>
        <taxon>Sphingomonadales</taxon>
        <taxon>Sphingomonadaceae</taxon>
        <taxon>Sphingomonas</taxon>
    </lineage>
</organism>
<gene>
    <name evidence="1" type="ORF">GCM10022276_09690</name>
</gene>
<dbReference type="Pfam" id="PF19883">
    <property type="entry name" value="DUF6356"/>
    <property type="match status" value="1"/>
</dbReference>
<evidence type="ECO:0000313" key="1">
    <source>
        <dbReference type="EMBL" id="GAA3892570.1"/>
    </source>
</evidence>